<reference evidence="1" key="1">
    <citation type="submission" date="2020-08" db="EMBL/GenBank/DDBJ databases">
        <title>Multicomponent nature underlies the extraordinary mechanical properties of spider dragline silk.</title>
        <authorList>
            <person name="Kono N."/>
            <person name="Nakamura H."/>
            <person name="Mori M."/>
            <person name="Yoshida Y."/>
            <person name="Ohtoshi R."/>
            <person name="Malay A.D."/>
            <person name="Moran D.A.P."/>
            <person name="Tomita M."/>
            <person name="Numata K."/>
            <person name="Arakawa K."/>
        </authorList>
    </citation>
    <scope>NUCLEOTIDE SEQUENCE</scope>
</reference>
<comment type="caution">
    <text evidence="1">The sequence shown here is derived from an EMBL/GenBank/DDBJ whole genome shotgun (WGS) entry which is preliminary data.</text>
</comment>
<dbReference type="PANTHER" id="PTHR47326:SF1">
    <property type="entry name" value="HTH PSQ-TYPE DOMAIN-CONTAINING PROTEIN"/>
    <property type="match status" value="1"/>
</dbReference>
<accession>A0A8X6PNZ9</accession>
<dbReference type="InterPro" id="IPR036397">
    <property type="entry name" value="RNaseH_sf"/>
</dbReference>
<organism evidence="1 2">
    <name type="scientific">Nephila pilipes</name>
    <name type="common">Giant wood spider</name>
    <name type="synonym">Nephila maculata</name>
    <dbReference type="NCBI Taxonomy" id="299642"/>
    <lineage>
        <taxon>Eukaryota</taxon>
        <taxon>Metazoa</taxon>
        <taxon>Ecdysozoa</taxon>
        <taxon>Arthropoda</taxon>
        <taxon>Chelicerata</taxon>
        <taxon>Arachnida</taxon>
        <taxon>Araneae</taxon>
        <taxon>Araneomorphae</taxon>
        <taxon>Entelegynae</taxon>
        <taxon>Araneoidea</taxon>
        <taxon>Nephilidae</taxon>
        <taxon>Nephila</taxon>
    </lineage>
</organism>
<dbReference type="Gene3D" id="3.30.420.10">
    <property type="entry name" value="Ribonuclease H-like superfamily/Ribonuclease H"/>
    <property type="match status" value="1"/>
</dbReference>
<protein>
    <submittedName>
        <fullName evidence="1">Uncharacterized protein</fullName>
    </submittedName>
</protein>
<dbReference type="GO" id="GO:0003676">
    <property type="term" value="F:nucleic acid binding"/>
    <property type="evidence" value="ECO:0007669"/>
    <property type="project" value="InterPro"/>
</dbReference>
<proteinExistence type="predicted"/>
<dbReference type="Proteomes" id="UP000887013">
    <property type="component" value="Unassembled WGS sequence"/>
</dbReference>
<evidence type="ECO:0000313" key="1">
    <source>
        <dbReference type="EMBL" id="GFT81174.1"/>
    </source>
</evidence>
<dbReference type="AlphaFoldDB" id="A0A8X6PNZ9"/>
<name>A0A8X6PNZ9_NEPPI</name>
<gene>
    <name evidence="1" type="ORF">NPIL_36491</name>
</gene>
<dbReference type="EMBL" id="BMAW01118709">
    <property type="protein sequence ID" value="GFT81174.1"/>
    <property type="molecule type" value="Genomic_DNA"/>
</dbReference>
<evidence type="ECO:0000313" key="2">
    <source>
        <dbReference type="Proteomes" id="UP000887013"/>
    </source>
</evidence>
<keyword evidence="2" id="KW-1185">Reference proteome</keyword>
<sequence length="125" mass="14448">MWFQLDDVPCYYANEVSACVTRKFGTQVGKGGPISWSSGSPDLFLINFYVHGAVKYIMHVMPITSDMKLVSRISFATGYIREKPAIFHNIRLPMHRRCRSCIAAKRWSFEHLLSHSIDRCRNKCF</sequence>
<dbReference type="PANTHER" id="PTHR47326">
    <property type="entry name" value="TRANSPOSABLE ELEMENT TC3 TRANSPOSASE-LIKE PROTEIN"/>
    <property type="match status" value="1"/>
</dbReference>